<dbReference type="Gene3D" id="3.80.10.10">
    <property type="entry name" value="Ribonuclease Inhibitor"/>
    <property type="match status" value="1"/>
</dbReference>
<reference evidence="2 3" key="2">
    <citation type="journal article" date="2021" name="Sci. Rep.">
        <title>The genome of the diatom Chaetoceros tenuissimus carries an ancient integrated fragment of an extant virus.</title>
        <authorList>
            <person name="Hongo Y."/>
            <person name="Kimura K."/>
            <person name="Takaki Y."/>
            <person name="Yoshida Y."/>
            <person name="Baba S."/>
            <person name="Kobayashi G."/>
            <person name="Nagasaki K."/>
            <person name="Hano T."/>
            <person name="Tomaru Y."/>
        </authorList>
    </citation>
    <scope>NUCLEOTIDE SEQUENCE [LARGE SCALE GENOMIC DNA]</scope>
    <source>
        <strain evidence="2 3">NIES-3715</strain>
    </source>
</reference>
<keyword evidence="3" id="KW-1185">Reference proteome</keyword>
<dbReference type="Proteomes" id="UP001054902">
    <property type="component" value="Unassembled WGS sequence"/>
</dbReference>
<evidence type="ECO:0000313" key="3">
    <source>
        <dbReference type="Proteomes" id="UP001054902"/>
    </source>
</evidence>
<organism evidence="2 3">
    <name type="scientific">Chaetoceros tenuissimus</name>
    <dbReference type="NCBI Taxonomy" id="426638"/>
    <lineage>
        <taxon>Eukaryota</taxon>
        <taxon>Sar</taxon>
        <taxon>Stramenopiles</taxon>
        <taxon>Ochrophyta</taxon>
        <taxon>Bacillariophyta</taxon>
        <taxon>Coscinodiscophyceae</taxon>
        <taxon>Chaetocerotophycidae</taxon>
        <taxon>Chaetocerotales</taxon>
        <taxon>Chaetocerotaceae</taxon>
        <taxon>Chaetoceros</taxon>
    </lineage>
</organism>
<dbReference type="AlphaFoldDB" id="A0AAD3HCW4"/>
<reference evidence="2" key="1">
    <citation type="submission" date="2020-02" db="EMBL/GenBank/DDBJ databases">
        <authorList>
            <person name="Hongo Y."/>
            <person name="Kimura K."/>
            <person name="Takaki Y."/>
            <person name="Tomaru Y."/>
        </authorList>
    </citation>
    <scope>NUCLEOTIDE SEQUENCE</scope>
    <source>
        <strain evidence="2">NIES-3715</strain>
    </source>
</reference>
<gene>
    <name evidence="1" type="ORF">CTEN210_14925</name>
    <name evidence="2" type="ORF">CTEN210_14934</name>
</gene>
<protein>
    <recommendedName>
        <fullName evidence="4">Leucine-rich repeat domain-containing protein</fullName>
    </recommendedName>
</protein>
<proteinExistence type="predicted"/>
<sequence length="268" mass="30106">MRIEMVDGLKTVFYDGSILFDDRIRSKVSSSGRVPVVALLKSDPSEYGQPLHYDWKERESWQQVIIEPHVEVIPPLTFFKCSIERVIMQDDSKLVEVGCAAFACNKISNLKLPTTNLKVIGPGAFLHNKLSSVFIPPNCEEMKVCAFVRNPRDIICVPKGTKIPPSPTFIPSIRVTTNLPFYSLICSHLNKGEEYSLHRICASFQPKLEDILAIVNEKGLQAFQDENEAGTTPSQYLRENPYAGDVTEKKIAAKMVTRNILTMMGEVE</sequence>
<dbReference type="EMBL" id="BLLK01000062">
    <property type="protein sequence ID" value="GFH58458.1"/>
    <property type="molecule type" value="Genomic_DNA"/>
</dbReference>
<dbReference type="InterPro" id="IPR032675">
    <property type="entry name" value="LRR_dom_sf"/>
</dbReference>
<dbReference type="Pfam" id="PF13306">
    <property type="entry name" value="LRR_5"/>
    <property type="match status" value="1"/>
</dbReference>
<name>A0AAD3HCW4_9STRA</name>
<comment type="caution">
    <text evidence="2">The sequence shown here is derived from an EMBL/GenBank/DDBJ whole genome shotgun (WGS) entry which is preliminary data.</text>
</comment>
<evidence type="ECO:0000313" key="1">
    <source>
        <dbReference type="EMBL" id="GFH58449.1"/>
    </source>
</evidence>
<dbReference type="InterPro" id="IPR026906">
    <property type="entry name" value="LRR_5"/>
</dbReference>
<dbReference type="EMBL" id="BLLK01000062">
    <property type="protein sequence ID" value="GFH58449.1"/>
    <property type="molecule type" value="Genomic_DNA"/>
</dbReference>
<accession>A0AAD3HCW4</accession>
<evidence type="ECO:0008006" key="4">
    <source>
        <dbReference type="Google" id="ProtNLM"/>
    </source>
</evidence>
<evidence type="ECO:0000313" key="2">
    <source>
        <dbReference type="EMBL" id="GFH58458.1"/>
    </source>
</evidence>